<feature type="region of interest" description="Disordered" evidence="1">
    <location>
        <begin position="1"/>
        <end position="34"/>
    </location>
</feature>
<protein>
    <submittedName>
        <fullName evidence="3">Uncharacterized protein</fullName>
    </submittedName>
</protein>
<comment type="caution">
    <text evidence="3">The sequence shown here is derived from an EMBL/GenBank/DDBJ whole genome shotgun (WGS) entry which is preliminary data.</text>
</comment>
<evidence type="ECO:0000256" key="1">
    <source>
        <dbReference type="SAM" id="MobiDB-lite"/>
    </source>
</evidence>
<dbReference type="PANTHER" id="PTHR35475">
    <property type="entry name" value="WD REPEAT PROTEIN"/>
    <property type="match status" value="1"/>
</dbReference>
<feature type="transmembrane region" description="Helical" evidence="2">
    <location>
        <begin position="151"/>
        <end position="171"/>
    </location>
</feature>
<dbReference type="AlphaFoldDB" id="A0A8J5GWD0"/>
<dbReference type="OrthoDB" id="658712at2759"/>
<proteinExistence type="predicted"/>
<evidence type="ECO:0000256" key="2">
    <source>
        <dbReference type="SAM" id="Phobius"/>
    </source>
</evidence>
<feature type="compositionally biased region" description="Low complexity" evidence="1">
    <location>
        <begin position="19"/>
        <end position="32"/>
    </location>
</feature>
<keyword evidence="4" id="KW-1185">Reference proteome</keyword>
<dbReference type="PANTHER" id="PTHR35475:SF1">
    <property type="entry name" value="WD REPEAT PROTEIN"/>
    <property type="match status" value="1"/>
</dbReference>
<keyword evidence="2" id="KW-1133">Transmembrane helix</keyword>
<keyword evidence="2" id="KW-0812">Transmembrane</keyword>
<name>A0A8J5GWD0_ZINOF</name>
<dbReference type="EMBL" id="JACMSC010000008">
    <property type="protein sequence ID" value="KAG6511171.1"/>
    <property type="molecule type" value="Genomic_DNA"/>
</dbReference>
<organism evidence="3 4">
    <name type="scientific">Zingiber officinale</name>
    <name type="common">Ginger</name>
    <name type="synonym">Amomum zingiber</name>
    <dbReference type="NCBI Taxonomy" id="94328"/>
    <lineage>
        <taxon>Eukaryota</taxon>
        <taxon>Viridiplantae</taxon>
        <taxon>Streptophyta</taxon>
        <taxon>Embryophyta</taxon>
        <taxon>Tracheophyta</taxon>
        <taxon>Spermatophyta</taxon>
        <taxon>Magnoliopsida</taxon>
        <taxon>Liliopsida</taxon>
        <taxon>Zingiberales</taxon>
        <taxon>Zingiberaceae</taxon>
        <taxon>Zingiber</taxon>
    </lineage>
</organism>
<evidence type="ECO:0000313" key="4">
    <source>
        <dbReference type="Proteomes" id="UP000734854"/>
    </source>
</evidence>
<sequence length="184" mass="20638">MDGEKVDKFGASEESISKNPNLSSGNNNNSPPEVEVHLFRRGRGPIDVFRSKLGGWEQDRLEVQDILDKYGFKSLFAYNSDSGRGVPIRFSPRNGRSILSYANGSVVIVDGEPKDSFVKPMTKILVGVAVLTLLIAILYKEIPEWFMASKILSGTFPPWVLACIVIVFTRLRKRTKDVLKKYGW</sequence>
<gene>
    <name evidence="3" type="ORF">ZIOFF_029226</name>
</gene>
<feature type="compositionally biased region" description="Basic and acidic residues" evidence="1">
    <location>
        <begin position="1"/>
        <end position="11"/>
    </location>
</feature>
<accession>A0A8J5GWD0</accession>
<feature type="transmembrane region" description="Helical" evidence="2">
    <location>
        <begin position="121"/>
        <end position="139"/>
    </location>
</feature>
<evidence type="ECO:0000313" key="3">
    <source>
        <dbReference type="EMBL" id="KAG6511171.1"/>
    </source>
</evidence>
<keyword evidence="2" id="KW-0472">Membrane</keyword>
<dbReference type="Proteomes" id="UP000734854">
    <property type="component" value="Unassembled WGS sequence"/>
</dbReference>
<reference evidence="3 4" key="1">
    <citation type="submission" date="2020-08" db="EMBL/GenBank/DDBJ databases">
        <title>Plant Genome Project.</title>
        <authorList>
            <person name="Zhang R.-G."/>
        </authorList>
    </citation>
    <scope>NUCLEOTIDE SEQUENCE [LARGE SCALE GENOMIC DNA]</scope>
    <source>
        <tissue evidence="3">Rhizome</tissue>
    </source>
</reference>